<accession>A0A5B0PLR7</accession>
<gene>
    <name evidence="1" type="ORF">PGT21_030647</name>
</gene>
<keyword evidence="2" id="KW-1185">Reference proteome</keyword>
<reference evidence="1 2" key="1">
    <citation type="submission" date="2019-05" db="EMBL/GenBank/DDBJ databases">
        <title>Emergence of the Ug99 lineage of the wheat stem rust pathogen through somatic hybridization.</title>
        <authorList>
            <person name="Li F."/>
            <person name="Upadhyaya N.M."/>
            <person name="Sperschneider J."/>
            <person name="Matny O."/>
            <person name="Nguyen-Phuc H."/>
            <person name="Mago R."/>
            <person name="Raley C."/>
            <person name="Miller M.E."/>
            <person name="Silverstein K.A.T."/>
            <person name="Henningsen E."/>
            <person name="Hirsch C.D."/>
            <person name="Visser B."/>
            <person name="Pretorius Z.A."/>
            <person name="Steffenson B.J."/>
            <person name="Schwessinger B."/>
            <person name="Dodds P.N."/>
            <person name="Figueroa M."/>
        </authorList>
    </citation>
    <scope>NUCLEOTIDE SEQUENCE [LARGE SCALE GENOMIC DNA]</scope>
    <source>
        <strain evidence="1">21-0</strain>
    </source>
</reference>
<sequence>MYVRVLIHAFKGPVTIAFGNGASAGSELPESDGRFPVEQTSPTTLFTTMISVLSSADHTWLDGCCTTFNRACRFFDGDLTDTSVPPMYPTRDSAPLSPGCPYRAFQL</sequence>
<dbReference type="EMBL" id="VSWC01000053">
    <property type="protein sequence ID" value="KAA1101813.1"/>
    <property type="molecule type" value="Genomic_DNA"/>
</dbReference>
<dbReference type="Proteomes" id="UP000324748">
    <property type="component" value="Unassembled WGS sequence"/>
</dbReference>
<evidence type="ECO:0000313" key="2">
    <source>
        <dbReference type="Proteomes" id="UP000324748"/>
    </source>
</evidence>
<name>A0A5B0PLR7_PUCGR</name>
<protein>
    <submittedName>
        <fullName evidence="1">Uncharacterized protein</fullName>
    </submittedName>
</protein>
<evidence type="ECO:0000313" key="1">
    <source>
        <dbReference type="EMBL" id="KAA1101813.1"/>
    </source>
</evidence>
<organism evidence="1 2">
    <name type="scientific">Puccinia graminis f. sp. tritici</name>
    <dbReference type="NCBI Taxonomy" id="56615"/>
    <lineage>
        <taxon>Eukaryota</taxon>
        <taxon>Fungi</taxon>
        <taxon>Dikarya</taxon>
        <taxon>Basidiomycota</taxon>
        <taxon>Pucciniomycotina</taxon>
        <taxon>Pucciniomycetes</taxon>
        <taxon>Pucciniales</taxon>
        <taxon>Pucciniaceae</taxon>
        <taxon>Puccinia</taxon>
    </lineage>
</organism>
<dbReference type="AlphaFoldDB" id="A0A5B0PLR7"/>
<proteinExistence type="predicted"/>
<comment type="caution">
    <text evidence="1">The sequence shown here is derived from an EMBL/GenBank/DDBJ whole genome shotgun (WGS) entry which is preliminary data.</text>
</comment>